<keyword evidence="3" id="KW-1185">Reference proteome</keyword>
<proteinExistence type="predicted"/>
<gene>
    <name evidence="2" type="ORF">KI387_027013</name>
</gene>
<dbReference type="AlphaFoldDB" id="A0AA38FXK6"/>
<feature type="non-terminal residue" evidence="2">
    <location>
        <position position="1"/>
    </location>
</feature>
<comment type="caution">
    <text evidence="2">The sequence shown here is derived from an EMBL/GenBank/DDBJ whole genome shotgun (WGS) entry which is preliminary data.</text>
</comment>
<protein>
    <submittedName>
        <fullName evidence="2">Uncharacterized protein</fullName>
    </submittedName>
</protein>
<evidence type="ECO:0000313" key="2">
    <source>
        <dbReference type="EMBL" id="KAH9311978.1"/>
    </source>
</evidence>
<name>A0AA38FXK6_TAXCH</name>
<accession>A0AA38FXK6</accession>
<dbReference type="EMBL" id="JAHRHJ020000006">
    <property type="protein sequence ID" value="KAH9311978.1"/>
    <property type="molecule type" value="Genomic_DNA"/>
</dbReference>
<evidence type="ECO:0000256" key="1">
    <source>
        <dbReference type="SAM" id="MobiDB-lite"/>
    </source>
</evidence>
<dbReference type="Proteomes" id="UP000824469">
    <property type="component" value="Unassembled WGS sequence"/>
</dbReference>
<feature type="compositionally biased region" description="Basic and acidic residues" evidence="1">
    <location>
        <begin position="30"/>
        <end position="39"/>
    </location>
</feature>
<sequence>VKEPEEKKWRKLWLSEEMEESEEKVPSSSAREEPQHEEEKMEGEEGVQSEATQDKGGDTS</sequence>
<reference evidence="2 3" key="1">
    <citation type="journal article" date="2021" name="Nat. Plants">
        <title>The Taxus genome provides insights into paclitaxel biosynthesis.</title>
        <authorList>
            <person name="Xiong X."/>
            <person name="Gou J."/>
            <person name="Liao Q."/>
            <person name="Li Y."/>
            <person name="Zhou Q."/>
            <person name="Bi G."/>
            <person name="Li C."/>
            <person name="Du R."/>
            <person name="Wang X."/>
            <person name="Sun T."/>
            <person name="Guo L."/>
            <person name="Liang H."/>
            <person name="Lu P."/>
            <person name="Wu Y."/>
            <person name="Zhang Z."/>
            <person name="Ro D.K."/>
            <person name="Shang Y."/>
            <person name="Huang S."/>
            <person name="Yan J."/>
        </authorList>
    </citation>
    <scope>NUCLEOTIDE SEQUENCE [LARGE SCALE GENOMIC DNA]</scope>
    <source>
        <strain evidence="2">Ta-2019</strain>
    </source>
</reference>
<organism evidence="2 3">
    <name type="scientific">Taxus chinensis</name>
    <name type="common">Chinese yew</name>
    <name type="synonym">Taxus wallichiana var. chinensis</name>
    <dbReference type="NCBI Taxonomy" id="29808"/>
    <lineage>
        <taxon>Eukaryota</taxon>
        <taxon>Viridiplantae</taxon>
        <taxon>Streptophyta</taxon>
        <taxon>Embryophyta</taxon>
        <taxon>Tracheophyta</taxon>
        <taxon>Spermatophyta</taxon>
        <taxon>Pinopsida</taxon>
        <taxon>Pinidae</taxon>
        <taxon>Conifers II</taxon>
        <taxon>Cupressales</taxon>
        <taxon>Taxaceae</taxon>
        <taxon>Taxus</taxon>
    </lineage>
</organism>
<evidence type="ECO:0000313" key="3">
    <source>
        <dbReference type="Proteomes" id="UP000824469"/>
    </source>
</evidence>
<feature type="region of interest" description="Disordered" evidence="1">
    <location>
        <begin position="14"/>
        <end position="60"/>
    </location>
</feature>
<feature type="non-terminal residue" evidence="2">
    <location>
        <position position="60"/>
    </location>
</feature>